<sequence length="132" mass="14472">MTGRTKACSETIRLGRLKNATEFLDAALYIEDEMPDASMNLFVLAGIAAADVICCARLGKYAVGENHNEAVSLLAQSEPKTEKHLRALLNVKSKVAYTHRSATTDKRKKARRAAEVLVEAARRTSIPGSRRD</sequence>
<dbReference type="EMBL" id="AP022606">
    <property type="protein sequence ID" value="BBZ12863.1"/>
    <property type="molecule type" value="Genomic_DNA"/>
</dbReference>
<gene>
    <name evidence="2" type="ORF">BST20_17220</name>
    <name evidence="1" type="ORF">MBRA_30580</name>
</gene>
<evidence type="ECO:0000313" key="4">
    <source>
        <dbReference type="Proteomes" id="UP000467379"/>
    </source>
</evidence>
<dbReference type="Proteomes" id="UP000192441">
    <property type="component" value="Unassembled WGS sequence"/>
</dbReference>
<dbReference type="AlphaFoldDB" id="A0A7I7W8T4"/>
<name>A0A7I7W8T4_9MYCO</name>
<reference evidence="2 3" key="1">
    <citation type="submission" date="2016-12" db="EMBL/GenBank/DDBJ databases">
        <title>The new phylogeny of genus Mycobacterium.</title>
        <authorList>
            <person name="Tortoli E."/>
            <person name="Trovato A."/>
            <person name="Cirillo D.M."/>
        </authorList>
    </citation>
    <scope>NUCLEOTIDE SEQUENCE [LARGE SCALE GENOMIC DNA]</scope>
    <source>
        <strain evidence="2 3">DSM 44624</strain>
    </source>
</reference>
<protein>
    <submittedName>
        <fullName evidence="2">Uncharacterized protein</fullName>
    </submittedName>
</protein>
<reference evidence="1 4" key="2">
    <citation type="journal article" date="2019" name="Emerg. Microbes Infect.">
        <title>Comprehensive subspecies identification of 175 nontuberculous mycobacteria species based on 7547 genomic profiles.</title>
        <authorList>
            <person name="Matsumoto Y."/>
            <person name="Kinjo T."/>
            <person name="Motooka D."/>
            <person name="Nabeya D."/>
            <person name="Jung N."/>
            <person name="Uechi K."/>
            <person name="Horii T."/>
            <person name="Iida T."/>
            <person name="Fujita J."/>
            <person name="Nakamura S."/>
        </authorList>
    </citation>
    <scope>NUCLEOTIDE SEQUENCE [LARGE SCALE GENOMIC DNA]</scope>
    <source>
        <strain evidence="1 4">JCM 12687</strain>
    </source>
</reference>
<dbReference type="RefSeq" id="WP_083132606.1">
    <property type="nucleotide sequence ID" value="NZ_AP022606.1"/>
</dbReference>
<evidence type="ECO:0000313" key="2">
    <source>
        <dbReference type="EMBL" id="ORA35802.1"/>
    </source>
</evidence>
<organism evidence="2 3">
    <name type="scientific">Mycobacterium branderi</name>
    <dbReference type="NCBI Taxonomy" id="43348"/>
    <lineage>
        <taxon>Bacteria</taxon>
        <taxon>Bacillati</taxon>
        <taxon>Actinomycetota</taxon>
        <taxon>Actinomycetes</taxon>
        <taxon>Mycobacteriales</taxon>
        <taxon>Mycobacteriaceae</taxon>
        <taxon>Mycobacterium</taxon>
    </lineage>
</organism>
<dbReference type="Proteomes" id="UP000467379">
    <property type="component" value="Chromosome"/>
</dbReference>
<evidence type="ECO:0000313" key="1">
    <source>
        <dbReference type="EMBL" id="BBZ12863.1"/>
    </source>
</evidence>
<dbReference type="EMBL" id="MVHM01000011">
    <property type="protein sequence ID" value="ORA35802.1"/>
    <property type="molecule type" value="Genomic_DNA"/>
</dbReference>
<reference evidence="1" key="3">
    <citation type="submission" date="2020-02" db="EMBL/GenBank/DDBJ databases">
        <authorList>
            <person name="Matsumoto Y."/>
            <person name="Motooka D."/>
            <person name="Nakamura S."/>
        </authorList>
    </citation>
    <scope>NUCLEOTIDE SEQUENCE</scope>
    <source>
        <strain evidence="1">JCM 12687</strain>
    </source>
</reference>
<dbReference type="OrthoDB" id="4375644at2"/>
<accession>A0A7I7W8T4</accession>
<keyword evidence="4" id="KW-1185">Reference proteome</keyword>
<evidence type="ECO:0000313" key="3">
    <source>
        <dbReference type="Proteomes" id="UP000192441"/>
    </source>
</evidence>
<proteinExistence type="predicted"/>